<dbReference type="FunFam" id="1.25.40.10:FF:000343">
    <property type="entry name" value="Pentatricopeptide repeat-containing protein At3g58590"/>
    <property type="match status" value="1"/>
</dbReference>
<accession>W1PT47</accession>
<feature type="repeat" description="PPR" evidence="2">
    <location>
        <begin position="243"/>
        <end position="277"/>
    </location>
</feature>
<dbReference type="PANTHER" id="PTHR47926:SF354">
    <property type="entry name" value="REPEAT (PPR-LIKE) SUPERFAMILY PROTEIN, PUTATIVE-RELATED"/>
    <property type="match status" value="1"/>
</dbReference>
<dbReference type="InterPro" id="IPR011990">
    <property type="entry name" value="TPR-like_helical_dom_sf"/>
</dbReference>
<dbReference type="Gramene" id="ERN13172">
    <property type="protein sequence ID" value="ERN13172"/>
    <property type="gene ID" value="AMTR_s00040p00206490"/>
</dbReference>
<dbReference type="STRING" id="13333.W1PT47"/>
<dbReference type="EMBL" id="KI392591">
    <property type="protein sequence ID" value="ERN13172.1"/>
    <property type="molecule type" value="Genomic_DNA"/>
</dbReference>
<dbReference type="FunFam" id="1.25.40.10:FF:000344">
    <property type="entry name" value="Pentatricopeptide repeat-containing protein"/>
    <property type="match status" value="1"/>
</dbReference>
<sequence>MDQRDLSAWSSMISGHTKHGRPIRAFSLFSELLKNGVYPDNHIITGVLKACTVTASLRNGKQVHGHVLKACVDPDIYVFNSLIEMYMSCCAIDQGAQVFDEMLVKNTVSWNLMISGFSHNGFPFEAMEIFREMNFREMGPNPMTFTSIFPICTELRLLNQGREIHGCVLRSAFWSNTRIRNCLIDIYAKCERREKAQMVFDTMLREKDISSWNSIISCYSQSGHGDEALKLFREMKVQSLEPNVNTWTIIISQFAKDGKREKAWDAFNAMIKQGIEPDIRLYNTMISSFSNDPLQALTVLYKMKATDIRVNHFTIASVLPVCGRLGVLVRGKELHAHTLRHGFELDSHVVCALVHMYAQCGCWNFSLLVFCMAKHKDLALWNSMLGAYAMHGQGHLALDLFERMKREKVKIDGVTLTNVLCACSRWSDVERVRRMMVDRDLTKVPGCSVIGVR</sequence>
<dbReference type="Pfam" id="PF01535">
    <property type="entry name" value="PPR"/>
    <property type="match status" value="2"/>
</dbReference>
<gene>
    <name evidence="3" type="ORF">AMTR_s00040p00206490</name>
</gene>
<dbReference type="PANTHER" id="PTHR47926">
    <property type="entry name" value="PENTATRICOPEPTIDE REPEAT-CONTAINING PROTEIN"/>
    <property type="match status" value="1"/>
</dbReference>
<evidence type="ECO:0000313" key="4">
    <source>
        <dbReference type="Proteomes" id="UP000017836"/>
    </source>
</evidence>
<evidence type="ECO:0008006" key="5">
    <source>
        <dbReference type="Google" id="ProtNLM"/>
    </source>
</evidence>
<evidence type="ECO:0000256" key="1">
    <source>
        <dbReference type="ARBA" id="ARBA00022737"/>
    </source>
</evidence>
<dbReference type="InterPro" id="IPR002885">
    <property type="entry name" value="PPR_rpt"/>
</dbReference>
<dbReference type="HOGENOM" id="CLU_002706_0_1_1"/>
<organism evidence="3 4">
    <name type="scientific">Amborella trichopoda</name>
    <dbReference type="NCBI Taxonomy" id="13333"/>
    <lineage>
        <taxon>Eukaryota</taxon>
        <taxon>Viridiplantae</taxon>
        <taxon>Streptophyta</taxon>
        <taxon>Embryophyta</taxon>
        <taxon>Tracheophyta</taxon>
        <taxon>Spermatophyta</taxon>
        <taxon>Magnoliopsida</taxon>
        <taxon>Amborellales</taxon>
        <taxon>Amborellaceae</taxon>
        <taxon>Amborella</taxon>
    </lineage>
</organism>
<evidence type="ECO:0000313" key="3">
    <source>
        <dbReference type="EMBL" id="ERN13172.1"/>
    </source>
</evidence>
<feature type="repeat" description="PPR" evidence="2">
    <location>
        <begin position="208"/>
        <end position="242"/>
    </location>
</feature>
<dbReference type="Gene3D" id="1.25.40.10">
    <property type="entry name" value="Tetratricopeptide repeat domain"/>
    <property type="match status" value="4"/>
</dbReference>
<dbReference type="InterPro" id="IPR046960">
    <property type="entry name" value="PPR_At4g14850-like_plant"/>
</dbReference>
<dbReference type="eggNOG" id="KOG4197">
    <property type="taxonomic scope" value="Eukaryota"/>
</dbReference>
<keyword evidence="4" id="KW-1185">Reference proteome</keyword>
<keyword evidence="1" id="KW-0677">Repeat</keyword>
<dbReference type="AlphaFoldDB" id="W1PT47"/>
<dbReference type="GO" id="GO:0003723">
    <property type="term" value="F:RNA binding"/>
    <property type="evidence" value="ECO:0007669"/>
    <property type="project" value="InterPro"/>
</dbReference>
<dbReference type="PROSITE" id="PS51375">
    <property type="entry name" value="PPR"/>
    <property type="match status" value="5"/>
</dbReference>
<dbReference type="Proteomes" id="UP000017836">
    <property type="component" value="Unassembled WGS sequence"/>
</dbReference>
<dbReference type="SUPFAM" id="SSF48452">
    <property type="entry name" value="TPR-like"/>
    <property type="match status" value="1"/>
</dbReference>
<dbReference type="Pfam" id="PF13041">
    <property type="entry name" value="PPR_2"/>
    <property type="match status" value="3"/>
</dbReference>
<feature type="repeat" description="PPR" evidence="2">
    <location>
        <begin position="106"/>
        <end position="140"/>
    </location>
</feature>
<dbReference type="GO" id="GO:0009451">
    <property type="term" value="P:RNA modification"/>
    <property type="evidence" value="ECO:0007669"/>
    <property type="project" value="InterPro"/>
</dbReference>
<name>W1PT47_AMBTC</name>
<evidence type="ECO:0000256" key="2">
    <source>
        <dbReference type="PROSITE-ProRule" id="PRU00708"/>
    </source>
</evidence>
<feature type="repeat" description="PPR" evidence="2">
    <location>
        <begin position="5"/>
        <end position="39"/>
    </location>
</feature>
<reference evidence="4" key="1">
    <citation type="journal article" date="2013" name="Science">
        <title>The Amborella genome and the evolution of flowering plants.</title>
        <authorList>
            <consortium name="Amborella Genome Project"/>
        </authorList>
    </citation>
    <scope>NUCLEOTIDE SEQUENCE [LARGE SCALE GENOMIC DNA]</scope>
</reference>
<proteinExistence type="predicted"/>
<protein>
    <recommendedName>
        <fullName evidence="5">Pentacotripeptide-repeat region of PRORP domain-containing protein</fullName>
    </recommendedName>
</protein>
<feature type="repeat" description="PPR" evidence="2">
    <location>
        <begin position="377"/>
        <end position="411"/>
    </location>
</feature>
<dbReference type="NCBIfam" id="TIGR00756">
    <property type="entry name" value="PPR"/>
    <property type="match status" value="5"/>
</dbReference>